<name>A0AAD5KSA8_9CRUS</name>
<dbReference type="Gene3D" id="3.40.50.300">
    <property type="entry name" value="P-loop containing nucleotide triphosphate hydrolases"/>
    <property type="match status" value="1"/>
</dbReference>
<dbReference type="AlphaFoldDB" id="A0AAD5KSA8"/>
<accession>A0AAD5KSA8</accession>
<proteinExistence type="predicted"/>
<organism evidence="1 2">
    <name type="scientific">Daphnia sinensis</name>
    <dbReference type="NCBI Taxonomy" id="1820382"/>
    <lineage>
        <taxon>Eukaryota</taxon>
        <taxon>Metazoa</taxon>
        <taxon>Ecdysozoa</taxon>
        <taxon>Arthropoda</taxon>
        <taxon>Crustacea</taxon>
        <taxon>Branchiopoda</taxon>
        <taxon>Diplostraca</taxon>
        <taxon>Cladocera</taxon>
        <taxon>Anomopoda</taxon>
        <taxon>Daphniidae</taxon>
        <taxon>Daphnia</taxon>
        <taxon>Daphnia similis group</taxon>
    </lineage>
</organism>
<comment type="caution">
    <text evidence="1">The sequence shown here is derived from an EMBL/GenBank/DDBJ whole genome shotgun (WGS) entry which is preliminary data.</text>
</comment>
<evidence type="ECO:0000313" key="1">
    <source>
        <dbReference type="EMBL" id="KAI9559482.1"/>
    </source>
</evidence>
<reference evidence="1 2" key="1">
    <citation type="submission" date="2022-05" db="EMBL/GenBank/DDBJ databases">
        <title>A multi-omics perspective on studying reproductive biology in Daphnia sinensis.</title>
        <authorList>
            <person name="Jia J."/>
        </authorList>
    </citation>
    <scope>NUCLEOTIDE SEQUENCE [LARGE SCALE GENOMIC DNA]</scope>
    <source>
        <strain evidence="1 2">WSL</strain>
    </source>
</reference>
<dbReference type="Proteomes" id="UP000820818">
    <property type="component" value="Linkage Group LG4"/>
</dbReference>
<evidence type="ECO:0000313" key="2">
    <source>
        <dbReference type="Proteomes" id="UP000820818"/>
    </source>
</evidence>
<dbReference type="EMBL" id="WJBH02000004">
    <property type="protein sequence ID" value="KAI9559482.1"/>
    <property type="molecule type" value="Genomic_DNA"/>
</dbReference>
<keyword evidence="2" id="KW-1185">Reference proteome</keyword>
<sequence length="141" mass="16187">MGKPESPFGGITVLLMDKVVFTVKLKSQAEEHKIHFPLKNNHLTVKGKAHAVVLAFAITVHKMQGQTCNRLILDINQRYFKLSLTYHGIYVAPLRVRTSRHLRLLPLQPFSTNFNYLSELHPPKTLIQWLGRFNTEGVWSI</sequence>
<gene>
    <name evidence="1" type="ORF">GHT06_013475</name>
</gene>
<protein>
    <recommendedName>
        <fullName evidence="3">ATP-dependent DNA helicase</fullName>
    </recommendedName>
</protein>
<evidence type="ECO:0008006" key="3">
    <source>
        <dbReference type="Google" id="ProtNLM"/>
    </source>
</evidence>
<dbReference type="InterPro" id="IPR027417">
    <property type="entry name" value="P-loop_NTPase"/>
</dbReference>